<evidence type="ECO:0000256" key="1">
    <source>
        <dbReference type="PROSITE-ProRule" id="PRU00047"/>
    </source>
</evidence>
<feature type="region of interest" description="Disordered" evidence="3">
    <location>
        <begin position="1"/>
        <end position="22"/>
    </location>
</feature>
<organism evidence="6 7">
    <name type="scientific">Artemisia annua</name>
    <name type="common">Sweet wormwood</name>
    <dbReference type="NCBI Taxonomy" id="35608"/>
    <lineage>
        <taxon>Eukaryota</taxon>
        <taxon>Viridiplantae</taxon>
        <taxon>Streptophyta</taxon>
        <taxon>Embryophyta</taxon>
        <taxon>Tracheophyta</taxon>
        <taxon>Spermatophyta</taxon>
        <taxon>Magnoliopsida</taxon>
        <taxon>eudicotyledons</taxon>
        <taxon>Gunneridae</taxon>
        <taxon>Pentapetalae</taxon>
        <taxon>asterids</taxon>
        <taxon>campanulids</taxon>
        <taxon>Asterales</taxon>
        <taxon>Asteraceae</taxon>
        <taxon>Asteroideae</taxon>
        <taxon>Anthemideae</taxon>
        <taxon>Artemisiinae</taxon>
        <taxon>Artemisia</taxon>
    </lineage>
</organism>
<keyword evidence="6" id="KW-0808">Transferase</keyword>
<keyword evidence="4" id="KW-0812">Transmembrane</keyword>
<dbReference type="PANTHER" id="PTHR35046:SF23">
    <property type="entry name" value="NUCLEOTIDYLTRANSFERASE, RIBONUCLEASE H"/>
    <property type="match status" value="1"/>
</dbReference>
<keyword evidence="1" id="KW-0863">Zinc-finger</keyword>
<gene>
    <name evidence="6" type="ORF">CTI12_AA299720</name>
</gene>
<keyword evidence="1" id="KW-0479">Metal-binding</keyword>
<dbReference type="EMBL" id="PKPP01003480">
    <property type="protein sequence ID" value="PWA69251.1"/>
    <property type="molecule type" value="Genomic_DNA"/>
</dbReference>
<protein>
    <submittedName>
        <fullName evidence="6">Reverse transcriptase domain-containing protein</fullName>
    </submittedName>
</protein>
<name>A0A2U1N6Y3_ARTAN</name>
<comment type="caution">
    <text evidence="6">The sequence shown here is derived from an EMBL/GenBank/DDBJ whole genome shotgun (WGS) entry which is preliminary data.</text>
</comment>
<feature type="transmembrane region" description="Helical" evidence="4">
    <location>
        <begin position="452"/>
        <end position="475"/>
    </location>
</feature>
<feature type="coiled-coil region" evidence="2">
    <location>
        <begin position="105"/>
        <end position="132"/>
    </location>
</feature>
<dbReference type="GO" id="GO:0003964">
    <property type="term" value="F:RNA-directed DNA polymerase activity"/>
    <property type="evidence" value="ECO:0007669"/>
    <property type="project" value="UniProtKB-KW"/>
</dbReference>
<dbReference type="PANTHER" id="PTHR35046">
    <property type="entry name" value="ZINC KNUCKLE (CCHC-TYPE) FAMILY PROTEIN"/>
    <property type="match status" value="1"/>
</dbReference>
<dbReference type="Pfam" id="PF00098">
    <property type="entry name" value="zf-CCHC"/>
    <property type="match status" value="2"/>
</dbReference>
<dbReference type="GO" id="GO:0008270">
    <property type="term" value="F:zinc ion binding"/>
    <property type="evidence" value="ECO:0007669"/>
    <property type="project" value="UniProtKB-KW"/>
</dbReference>
<dbReference type="AlphaFoldDB" id="A0A2U1N6Y3"/>
<keyword evidence="6" id="KW-0548">Nucleotidyltransferase</keyword>
<dbReference type="InterPro" id="IPR036875">
    <property type="entry name" value="Znf_CCHC_sf"/>
</dbReference>
<feature type="region of interest" description="Disordered" evidence="3">
    <location>
        <begin position="324"/>
        <end position="348"/>
    </location>
</feature>
<feature type="compositionally biased region" description="Pro residues" evidence="3">
    <location>
        <begin position="1"/>
        <end position="14"/>
    </location>
</feature>
<dbReference type="GO" id="GO:0003676">
    <property type="term" value="F:nucleic acid binding"/>
    <property type="evidence" value="ECO:0007669"/>
    <property type="project" value="InterPro"/>
</dbReference>
<dbReference type="Proteomes" id="UP000245207">
    <property type="component" value="Unassembled WGS sequence"/>
</dbReference>
<evidence type="ECO:0000313" key="6">
    <source>
        <dbReference type="EMBL" id="PWA69251.1"/>
    </source>
</evidence>
<evidence type="ECO:0000256" key="3">
    <source>
        <dbReference type="SAM" id="MobiDB-lite"/>
    </source>
</evidence>
<dbReference type="SMART" id="SM00343">
    <property type="entry name" value="ZnF_C2HC"/>
    <property type="match status" value="2"/>
</dbReference>
<evidence type="ECO:0000256" key="2">
    <source>
        <dbReference type="SAM" id="Coils"/>
    </source>
</evidence>
<feature type="transmembrane region" description="Helical" evidence="4">
    <location>
        <begin position="416"/>
        <end position="440"/>
    </location>
</feature>
<dbReference type="Pfam" id="PF03732">
    <property type="entry name" value="Retrotrans_gag"/>
    <property type="match status" value="1"/>
</dbReference>
<evidence type="ECO:0000313" key="7">
    <source>
        <dbReference type="Proteomes" id="UP000245207"/>
    </source>
</evidence>
<accession>A0A2U1N6Y3</accession>
<keyword evidence="2" id="KW-0175">Coiled coil</keyword>
<keyword evidence="7" id="KW-1185">Reference proteome</keyword>
<sequence>MAYQPPQPKKNPPPVKKDNPKKDQGCHYCNVVGHWKRNCPLYLDELRANRIKKTRHVDASTSGFQKLSFLDYYLTANKESPHWAFGYCLFLIIPFIVWPSIRHYLVSELLEIDRLRQRIQELELLQQEETESDHTWEPYEDENPFGRYRPEIRGGYRDDPLRGIGMKVEILEFSGKIPEHLKVKLVAIRLRKHASLWWDHVKKQRALAGKSKVTTWEKMKKLLKAKFLPDNHRQEAFLDYHNFSQHALTVEELINEFDRLRMRCDAAEEEEQVIARFLGCLRPEISDVVSLQHYMTYSDVCRLALKVEKQQNKSKGKATVNRFTSTLKSTSSTTTKGKSEAPPSNTTSVNVRAPRCFKCQGLGHYARDCPNQKTVTFVDEEVEPSYDTEGDGAELETNEEIVYADRGEALVIQRGLFAGSIVNLYRFHYYTICLLVYTYIRLRNVEWNFRVSFLVCWYMVIVACDHDLLLVSTLLSDLLGLFIKVAHGWICALGFTMVIIQRAPWQAVDRNPKEGFHSKVNASASSASSTYQRNQKI</sequence>
<keyword evidence="4" id="KW-0472">Membrane</keyword>
<evidence type="ECO:0000256" key="4">
    <source>
        <dbReference type="SAM" id="Phobius"/>
    </source>
</evidence>
<dbReference type="SUPFAM" id="SSF57756">
    <property type="entry name" value="Retrovirus zinc finger-like domains"/>
    <property type="match status" value="2"/>
</dbReference>
<proteinExistence type="predicted"/>
<feature type="domain" description="CCHC-type" evidence="5">
    <location>
        <begin position="355"/>
        <end position="371"/>
    </location>
</feature>
<dbReference type="Gene3D" id="4.10.60.10">
    <property type="entry name" value="Zinc finger, CCHC-type"/>
    <property type="match status" value="2"/>
</dbReference>
<reference evidence="6 7" key="1">
    <citation type="journal article" date="2018" name="Mol. Plant">
        <title>The genome of Artemisia annua provides insight into the evolution of Asteraceae family and artemisinin biosynthesis.</title>
        <authorList>
            <person name="Shen Q."/>
            <person name="Zhang L."/>
            <person name="Liao Z."/>
            <person name="Wang S."/>
            <person name="Yan T."/>
            <person name="Shi P."/>
            <person name="Liu M."/>
            <person name="Fu X."/>
            <person name="Pan Q."/>
            <person name="Wang Y."/>
            <person name="Lv Z."/>
            <person name="Lu X."/>
            <person name="Zhang F."/>
            <person name="Jiang W."/>
            <person name="Ma Y."/>
            <person name="Chen M."/>
            <person name="Hao X."/>
            <person name="Li L."/>
            <person name="Tang Y."/>
            <person name="Lv G."/>
            <person name="Zhou Y."/>
            <person name="Sun X."/>
            <person name="Brodelius P.E."/>
            <person name="Rose J.K.C."/>
            <person name="Tang K."/>
        </authorList>
    </citation>
    <scope>NUCLEOTIDE SEQUENCE [LARGE SCALE GENOMIC DNA]</scope>
    <source>
        <strain evidence="7">cv. Huhao1</strain>
        <tissue evidence="6">Leaf</tissue>
    </source>
</reference>
<evidence type="ECO:0000259" key="5">
    <source>
        <dbReference type="PROSITE" id="PS50158"/>
    </source>
</evidence>
<dbReference type="PROSITE" id="PS50158">
    <property type="entry name" value="ZF_CCHC"/>
    <property type="match status" value="1"/>
</dbReference>
<feature type="transmembrane region" description="Helical" evidence="4">
    <location>
        <begin position="481"/>
        <end position="500"/>
    </location>
</feature>
<keyword evidence="6" id="KW-0695">RNA-directed DNA polymerase</keyword>
<feature type="compositionally biased region" description="Low complexity" evidence="3">
    <location>
        <begin position="324"/>
        <end position="336"/>
    </location>
</feature>
<dbReference type="InterPro" id="IPR005162">
    <property type="entry name" value="Retrotrans_gag_dom"/>
</dbReference>
<feature type="transmembrane region" description="Helical" evidence="4">
    <location>
        <begin position="83"/>
        <end position="101"/>
    </location>
</feature>
<dbReference type="InterPro" id="IPR001878">
    <property type="entry name" value="Znf_CCHC"/>
</dbReference>
<dbReference type="OrthoDB" id="1731207at2759"/>
<keyword evidence="1" id="KW-0862">Zinc</keyword>
<keyword evidence="4" id="KW-1133">Transmembrane helix</keyword>